<dbReference type="OrthoDB" id="8048158at2759"/>
<feature type="transmembrane region" description="Helical" evidence="1">
    <location>
        <begin position="119"/>
        <end position="139"/>
    </location>
</feature>
<comment type="caution">
    <text evidence="2">The sequence shown here is derived from an EMBL/GenBank/DDBJ whole genome shotgun (WGS) entry which is preliminary data.</text>
</comment>
<keyword evidence="3" id="KW-1185">Reference proteome</keyword>
<gene>
    <name evidence="2" type="ORF">E2I00_014687</name>
</gene>
<evidence type="ECO:0000313" key="3">
    <source>
        <dbReference type="Proteomes" id="UP000437017"/>
    </source>
</evidence>
<keyword evidence="1" id="KW-0812">Transmembrane</keyword>
<dbReference type="AlphaFoldDB" id="A0A643BWZ2"/>
<dbReference type="Proteomes" id="UP000437017">
    <property type="component" value="Unassembled WGS sequence"/>
</dbReference>
<accession>A0A643BWZ2</accession>
<evidence type="ECO:0000313" key="2">
    <source>
        <dbReference type="EMBL" id="KAB0392516.1"/>
    </source>
</evidence>
<protein>
    <submittedName>
        <fullName evidence="2">Uncharacterized protein</fullName>
    </submittedName>
</protein>
<keyword evidence="1" id="KW-1133">Transmembrane helix</keyword>
<evidence type="ECO:0000256" key="1">
    <source>
        <dbReference type="SAM" id="Phobius"/>
    </source>
</evidence>
<organism evidence="2 3">
    <name type="scientific">Balaenoptera physalus</name>
    <name type="common">Fin whale</name>
    <name type="synonym">Balaena physalus</name>
    <dbReference type="NCBI Taxonomy" id="9770"/>
    <lineage>
        <taxon>Eukaryota</taxon>
        <taxon>Metazoa</taxon>
        <taxon>Chordata</taxon>
        <taxon>Craniata</taxon>
        <taxon>Vertebrata</taxon>
        <taxon>Euteleostomi</taxon>
        <taxon>Mammalia</taxon>
        <taxon>Eutheria</taxon>
        <taxon>Laurasiatheria</taxon>
        <taxon>Artiodactyla</taxon>
        <taxon>Whippomorpha</taxon>
        <taxon>Cetacea</taxon>
        <taxon>Mysticeti</taxon>
        <taxon>Balaenopteridae</taxon>
        <taxon>Balaenoptera</taxon>
    </lineage>
</organism>
<proteinExistence type="predicted"/>
<reference evidence="2 3" key="1">
    <citation type="journal article" date="2019" name="PLoS ONE">
        <title>Genomic analyses reveal an absence of contemporary introgressive admixture between fin whales and blue whales, despite known hybrids.</title>
        <authorList>
            <person name="Westbury M.V."/>
            <person name="Petersen B."/>
            <person name="Lorenzen E.D."/>
        </authorList>
    </citation>
    <scope>NUCLEOTIDE SEQUENCE [LARGE SCALE GENOMIC DNA]</scope>
    <source>
        <strain evidence="2">FinWhale-01</strain>
    </source>
</reference>
<name>A0A643BWZ2_BALPH</name>
<dbReference type="EMBL" id="SGJD01003805">
    <property type="protein sequence ID" value="KAB0392516.1"/>
    <property type="molecule type" value="Genomic_DNA"/>
</dbReference>
<keyword evidence="1" id="KW-0472">Membrane</keyword>
<sequence length="192" mass="21244">MYDMMEDILSHSKFVVVRSTANTSCLDVNASHIMKTISITAVNEMNEPIDEIIFHVVGLKCIFRGVQRIKINVDIGLGSKKVVFRFRSVNSMVIPAARTGKDNRSNTAVIRTDHMNSGVWYWVIAGGFMLIIVVIKLMAQRIEDTPAKCREKIVRSTEAPACAKFPAKGGYTVQPVPAPAFITNAWAVTTTL</sequence>